<organism evidence="3 4">
    <name type="scientific">Lasiosphaeria hispida</name>
    <dbReference type="NCBI Taxonomy" id="260671"/>
    <lineage>
        <taxon>Eukaryota</taxon>
        <taxon>Fungi</taxon>
        <taxon>Dikarya</taxon>
        <taxon>Ascomycota</taxon>
        <taxon>Pezizomycotina</taxon>
        <taxon>Sordariomycetes</taxon>
        <taxon>Sordariomycetidae</taxon>
        <taxon>Sordariales</taxon>
        <taxon>Lasiosphaeriaceae</taxon>
        <taxon>Lasiosphaeria</taxon>
    </lineage>
</organism>
<dbReference type="EMBL" id="JAUIQD010000004">
    <property type="protein sequence ID" value="KAK3354064.1"/>
    <property type="molecule type" value="Genomic_DNA"/>
</dbReference>
<feature type="domain" description="Heterokaryon incompatibility" evidence="2">
    <location>
        <begin position="557"/>
        <end position="707"/>
    </location>
</feature>
<feature type="region of interest" description="Disordered" evidence="1">
    <location>
        <begin position="120"/>
        <end position="234"/>
    </location>
</feature>
<proteinExistence type="predicted"/>
<feature type="compositionally biased region" description="Pro residues" evidence="1">
    <location>
        <begin position="125"/>
        <end position="137"/>
    </location>
</feature>
<reference evidence="3" key="2">
    <citation type="submission" date="2023-06" db="EMBL/GenBank/DDBJ databases">
        <authorList>
            <consortium name="Lawrence Berkeley National Laboratory"/>
            <person name="Haridas S."/>
            <person name="Hensen N."/>
            <person name="Bonometti L."/>
            <person name="Westerberg I."/>
            <person name="Brannstrom I.O."/>
            <person name="Guillou S."/>
            <person name="Cros-Aarteil S."/>
            <person name="Calhoun S."/>
            <person name="Kuo A."/>
            <person name="Mondo S."/>
            <person name="Pangilinan J."/>
            <person name="Riley R."/>
            <person name="Labutti K."/>
            <person name="Andreopoulos B."/>
            <person name="Lipzen A."/>
            <person name="Chen C."/>
            <person name="Yanf M."/>
            <person name="Daum C."/>
            <person name="Ng V."/>
            <person name="Clum A."/>
            <person name="Steindorff A."/>
            <person name="Ohm R."/>
            <person name="Martin F."/>
            <person name="Silar P."/>
            <person name="Natvig D."/>
            <person name="Lalanne C."/>
            <person name="Gautier V."/>
            <person name="Ament-Velasquez S.L."/>
            <person name="Kruys A."/>
            <person name="Hutchinson M.I."/>
            <person name="Powell A.J."/>
            <person name="Barry K."/>
            <person name="Miller A.N."/>
            <person name="Grigoriev I.V."/>
            <person name="Debuchy R."/>
            <person name="Gladieux P."/>
            <person name="Thoren M.H."/>
            <person name="Johannesson H."/>
        </authorList>
    </citation>
    <scope>NUCLEOTIDE SEQUENCE</scope>
    <source>
        <strain evidence="3">CBS 955.72</strain>
    </source>
</reference>
<reference evidence="3" key="1">
    <citation type="journal article" date="2023" name="Mol. Phylogenet. Evol.">
        <title>Genome-scale phylogeny and comparative genomics of the fungal order Sordariales.</title>
        <authorList>
            <person name="Hensen N."/>
            <person name="Bonometti L."/>
            <person name="Westerberg I."/>
            <person name="Brannstrom I.O."/>
            <person name="Guillou S."/>
            <person name="Cros-Aarteil S."/>
            <person name="Calhoun S."/>
            <person name="Haridas S."/>
            <person name="Kuo A."/>
            <person name="Mondo S."/>
            <person name="Pangilinan J."/>
            <person name="Riley R."/>
            <person name="LaButti K."/>
            <person name="Andreopoulos B."/>
            <person name="Lipzen A."/>
            <person name="Chen C."/>
            <person name="Yan M."/>
            <person name="Daum C."/>
            <person name="Ng V."/>
            <person name="Clum A."/>
            <person name="Steindorff A."/>
            <person name="Ohm R.A."/>
            <person name="Martin F."/>
            <person name="Silar P."/>
            <person name="Natvig D.O."/>
            <person name="Lalanne C."/>
            <person name="Gautier V."/>
            <person name="Ament-Velasquez S.L."/>
            <person name="Kruys A."/>
            <person name="Hutchinson M.I."/>
            <person name="Powell A.J."/>
            <person name="Barry K."/>
            <person name="Miller A.N."/>
            <person name="Grigoriev I.V."/>
            <person name="Debuchy R."/>
            <person name="Gladieux P."/>
            <person name="Hiltunen Thoren M."/>
            <person name="Johannesson H."/>
        </authorList>
    </citation>
    <scope>NUCLEOTIDE SEQUENCE</scope>
    <source>
        <strain evidence="3">CBS 955.72</strain>
    </source>
</reference>
<dbReference type="AlphaFoldDB" id="A0AAJ0HKI9"/>
<dbReference type="PANTHER" id="PTHR33112">
    <property type="entry name" value="DOMAIN PROTEIN, PUTATIVE-RELATED"/>
    <property type="match status" value="1"/>
</dbReference>
<keyword evidence="4" id="KW-1185">Reference proteome</keyword>
<feature type="region of interest" description="Disordered" evidence="1">
    <location>
        <begin position="66"/>
        <end position="102"/>
    </location>
</feature>
<protein>
    <submittedName>
        <fullName evidence="3">Heterokaryon incompatibility protein-domain-containing protein</fullName>
    </submittedName>
</protein>
<sequence>MEPSYMVSRAQSVRQDPGPGLANIQSIQATVAQIDKRSANVQKNSTKVPGSAKRLGALELHNATQQTVSNGVLKATRRRPPSPPPKKATLSGTFPLARSSPLPATRDVSVIKSIGCREEAIPGPRALPLPPRRPQPLPTARTTAELNTSEPRAATPWPPAQVCRIDQQPNDSQSPPRLPPRRPTSTTPPSSVATTVEWPPRPQRLPEEPKSNSSDPSFDPHASPSPSTKTPKKTNNLCAECSKIDFAQFGSTPFERAPIDPDAEPTAHLINLKHLLSKRHACNFCSLLFRALCLPSHDPLRDEELQESILKDKKFQGLRSQEAPYWVAFETWASNREKFSIKNEAKWPFGHTYDDVNVKEIKADNDREVDFEEGEGSERRDAAAINHGARAGLAAGKHFDNNGGRAKVYGFAMDVLPDMGVINAMSKKGVPAVVRVVVHGISHRKSGVLEVTVFGCAKARGRDIKTLSHFTVRVASPVPSALPKHEKDLRYGRLVDKRTIDFNLCRKWLTHCCAAHGTSCNAPRWSATLEKPSGIPFRLVDVLDGSLVERDPRYHEYAALSYVWGDMSHRAGILSLSNENVDLLSAPAALRRYNIGRTISDAIDVVRSLGIRYLWADRLCIIQDSDTDKAHQIGQMDRIYGGATVTIVAASGSHLNEPITGVSTTRSVLQLAERVTSDPAVNVLLPMQSAGYSELKPWAGRAWTLQEKLLSKRLLIFHDGVVDFRCPHGTMHEDMSAADADTRLPPVGWLALTDTNLSSDVKVGGYGRSGPRLLRSPIFAEYTALIQEYTPRQMTNPVDAVNAVMGLLKILIVNQQSPQKGNQLLNGLPEEFFDQALHWQCAAKEGVRLRLRKDKQFPTWSWAAWEAVEEVDPNSRQLVLRPGGVQYEATYRVQTDNLGRLQKVVQKGQSGDVDHPEERLRPVLRWYTAQNTSTPTPPPPPRPQLAVLAQPLASKPRPVPPPPPPRKGRVSLLNNNPLRPLNSSGLGLALSPGTPIEEWTSSVLSATNNIPLSGPLPALPSALTQRLRPGYHLVFRTLIAQFSLGKTRTRTETLWRKAEDGKLVVSRELHIRETAVLGADGGEVGRVSLPYDISAGVVGDFIILSEGQFFGDEESIEVGEYPLFNVMLLRWEGDVAERVGLAKVTKEGWWAARWREEVVVLG</sequence>
<evidence type="ECO:0000313" key="3">
    <source>
        <dbReference type="EMBL" id="KAK3354064.1"/>
    </source>
</evidence>
<feature type="region of interest" description="Disordered" evidence="1">
    <location>
        <begin position="1"/>
        <end position="21"/>
    </location>
</feature>
<gene>
    <name evidence="3" type="ORF">B0T25DRAFT_545932</name>
</gene>
<feature type="region of interest" description="Disordered" evidence="1">
    <location>
        <begin position="953"/>
        <end position="978"/>
    </location>
</feature>
<evidence type="ECO:0000313" key="4">
    <source>
        <dbReference type="Proteomes" id="UP001275084"/>
    </source>
</evidence>
<comment type="caution">
    <text evidence="3">The sequence shown here is derived from an EMBL/GenBank/DDBJ whole genome shotgun (WGS) entry which is preliminary data.</text>
</comment>
<dbReference type="Pfam" id="PF06985">
    <property type="entry name" value="HET"/>
    <property type="match status" value="1"/>
</dbReference>
<evidence type="ECO:0000259" key="2">
    <source>
        <dbReference type="Pfam" id="PF06985"/>
    </source>
</evidence>
<dbReference type="Proteomes" id="UP001275084">
    <property type="component" value="Unassembled WGS sequence"/>
</dbReference>
<name>A0AAJ0HKI9_9PEZI</name>
<evidence type="ECO:0000256" key="1">
    <source>
        <dbReference type="SAM" id="MobiDB-lite"/>
    </source>
</evidence>
<accession>A0AAJ0HKI9</accession>
<dbReference type="PANTHER" id="PTHR33112:SF12">
    <property type="entry name" value="HETEROKARYON INCOMPATIBILITY DOMAIN-CONTAINING PROTEIN"/>
    <property type="match status" value="1"/>
</dbReference>
<dbReference type="InterPro" id="IPR010730">
    <property type="entry name" value="HET"/>
</dbReference>